<evidence type="ECO:0000256" key="4">
    <source>
        <dbReference type="ARBA" id="ARBA00022755"/>
    </source>
</evidence>
<gene>
    <name evidence="6" type="primary">purS</name>
    <name evidence="7" type="ORF">FD16_GL001636</name>
</gene>
<dbReference type="eggNOG" id="COG1828">
    <property type="taxonomic scope" value="Bacteria"/>
</dbReference>
<dbReference type="NCBIfam" id="TIGR00302">
    <property type="entry name" value="phosphoribosylformylglycinamidine synthase subunit PurS"/>
    <property type="match status" value="1"/>
</dbReference>
<dbReference type="HAMAP" id="MF_01926">
    <property type="entry name" value="PurS"/>
    <property type="match status" value="1"/>
</dbReference>
<dbReference type="InterPro" id="IPR036604">
    <property type="entry name" value="PurS-like_sf"/>
</dbReference>
<dbReference type="GO" id="GO:0006189">
    <property type="term" value="P:'de novo' IMP biosynthetic process"/>
    <property type="evidence" value="ECO:0007669"/>
    <property type="project" value="UniProtKB-UniRule"/>
</dbReference>
<dbReference type="UniPathway" id="UPA00074">
    <property type="reaction ID" value="UER00128"/>
</dbReference>
<keyword evidence="8" id="KW-1185">Reference proteome</keyword>
<comment type="function">
    <text evidence="6">Part of the phosphoribosylformylglycinamidine synthase complex involved in the purines biosynthetic pathway. Catalyzes the ATP-dependent conversion of formylglycinamide ribonucleotide (FGAR) and glutamine to yield formylglycinamidine ribonucleotide (FGAM) and glutamate. The FGAM synthase complex is composed of three subunits. PurQ produces an ammonia molecule by converting glutamine to glutamate. PurL transfers the ammonia molecule to FGAR to form FGAM in an ATP-dependent manner. PurS interacts with PurQ and PurL and is thought to assist in the transfer of the ammonia molecule from PurQ to PurL.</text>
</comment>
<dbReference type="STRING" id="1423807.FD16_GL001636"/>
<keyword evidence="4 6" id="KW-0658">Purine biosynthesis</keyword>
<dbReference type="AlphaFoldDB" id="A0A0R1W5R4"/>
<dbReference type="Pfam" id="PF02700">
    <property type="entry name" value="PurS"/>
    <property type="match status" value="1"/>
</dbReference>
<evidence type="ECO:0000313" key="7">
    <source>
        <dbReference type="EMBL" id="KRM12951.1"/>
    </source>
</evidence>
<dbReference type="EMBL" id="AZGF01000004">
    <property type="protein sequence ID" value="KRM12951.1"/>
    <property type="molecule type" value="Genomic_DNA"/>
</dbReference>
<dbReference type="Proteomes" id="UP000051820">
    <property type="component" value="Unassembled WGS sequence"/>
</dbReference>
<dbReference type="EC" id="6.3.5.3" evidence="6"/>
<comment type="subunit">
    <text evidence="6">Part of the FGAM synthase complex composed of 1 PurL, 1 PurQ and 2 PurS subunits.</text>
</comment>
<keyword evidence="1 6" id="KW-0963">Cytoplasm</keyword>
<dbReference type="RefSeq" id="WP_010621452.1">
    <property type="nucleotide sequence ID" value="NZ_AZGF01000004.1"/>
</dbReference>
<accession>A0A0R1W5R4</accession>
<comment type="subcellular location">
    <subcellularLocation>
        <location evidence="6">Cytoplasm</location>
    </subcellularLocation>
</comment>
<name>A0A0R1W5R4_9LACO</name>
<evidence type="ECO:0000256" key="1">
    <source>
        <dbReference type="ARBA" id="ARBA00022490"/>
    </source>
</evidence>
<dbReference type="Gene3D" id="3.30.1280.10">
    <property type="entry name" value="Phosphoribosylformylglycinamidine synthase subunit PurS"/>
    <property type="match status" value="1"/>
</dbReference>
<keyword evidence="3 6" id="KW-0547">Nucleotide-binding</keyword>
<dbReference type="GO" id="GO:0004642">
    <property type="term" value="F:phosphoribosylformylglycinamidine synthase activity"/>
    <property type="evidence" value="ECO:0007669"/>
    <property type="project" value="UniProtKB-UniRule"/>
</dbReference>
<sequence>MYHVKVYITYKPSILDPQGEAVKTALHRLDYQNVETVTVGKYFEIDIKDDGRSIEDEVEKMCDELLANVNMETYRYEIESVTQTAED</sequence>
<comment type="catalytic activity">
    <reaction evidence="6">
        <text>N(2)-formyl-N(1)-(5-phospho-beta-D-ribosyl)glycinamide + L-glutamine + ATP + H2O = 2-formamido-N(1)-(5-O-phospho-beta-D-ribosyl)acetamidine + L-glutamate + ADP + phosphate + H(+)</text>
        <dbReference type="Rhea" id="RHEA:17129"/>
        <dbReference type="ChEBI" id="CHEBI:15377"/>
        <dbReference type="ChEBI" id="CHEBI:15378"/>
        <dbReference type="ChEBI" id="CHEBI:29985"/>
        <dbReference type="ChEBI" id="CHEBI:30616"/>
        <dbReference type="ChEBI" id="CHEBI:43474"/>
        <dbReference type="ChEBI" id="CHEBI:58359"/>
        <dbReference type="ChEBI" id="CHEBI:147286"/>
        <dbReference type="ChEBI" id="CHEBI:147287"/>
        <dbReference type="ChEBI" id="CHEBI:456216"/>
        <dbReference type="EC" id="6.3.5.3"/>
    </reaction>
</comment>
<keyword evidence="2 6" id="KW-0436">Ligase</keyword>
<evidence type="ECO:0000256" key="2">
    <source>
        <dbReference type="ARBA" id="ARBA00022598"/>
    </source>
</evidence>
<dbReference type="GO" id="GO:0005737">
    <property type="term" value="C:cytoplasm"/>
    <property type="evidence" value="ECO:0007669"/>
    <property type="project" value="UniProtKB-SubCell"/>
</dbReference>
<organism evidence="7 8">
    <name type="scientific">Paucilactobacillus suebicus DSM 5007 = KCTC 3549</name>
    <dbReference type="NCBI Taxonomy" id="1423807"/>
    <lineage>
        <taxon>Bacteria</taxon>
        <taxon>Bacillati</taxon>
        <taxon>Bacillota</taxon>
        <taxon>Bacilli</taxon>
        <taxon>Lactobacillales</taxon>
        <taxon>Lactobacillaceae</taxon>
        <taxon>Paucilactobacillus</taxon>
    </lineage>
</organism>
<proteinExistence type="inferred from homology"/>
<dbReference type="SUPFAM" id="SSF82697">
    <property type="entry name" value="PurS-like"/>
    <property type="match status" value="1"/>
</dbReference>
<dbReference type="PATRIC" id="fig|1423807.3.peg.1677"/>
<comment type="pathway">
    <text evidence="6">Purine metabolism; IMP biosynthesis via de novo pathway; 5-amino-1-(5-phospho-D-ribosyl)imidazole from N(2)-formyl-N(1)-(5-phospho-D-ribosyl)glycinamide: step 1/2.</text>
</comment>
<protein>
    <recommendedName>
        <fullName evidence="6">Phosphoribosylformylglycinamidine synthase subunit PurS</fullName>
        <shortName evidence="6">FGAM synthase</shortName>
        <ecNumber evidence="6">6.3.5.3</ecNumber>
    </recommendedName>
    <alternativeName>
        <fullName evidence="6">Formylglycinamide ribonucleotide amidotransferase subunit III</fullName>
        <shortName evidence="6">FGAR amidotransferase III</shortName>
        <shortName evidence="6">FGAR-AT III</shortName>
    </alternativeName>
    <alternativeName>
        <fullName evidence="6">Phosphoribosylformylglycinamidine synthase subunit III</fullName>
    </alternativeName>
</protein>
<evidence type="ECO:0000313" key="8">
    <source>
        <dbReference type="Proteomes" id="UP000051820"/>
    </source>
</evidence>
<dbReference type="InterPro" id="IPR003850">
    <property type="entry name" value="PurS"/>
</dbReference>
<dbReference type="OrthoDB" id="9799101at2"/>
<evidence type="ECO:0000256" key="6">
    <source>
        <dbReference type="HAMAP-Rule" id="MF_01926"/>
    </source>
</evidence>
<comment type="caution">
    <text evidence="7">The sequence shown here is derived from an EMBL/GenBank/DDBJ whole genome shotgun (WGS) entry which is preliminary data.</text>
</comment>
<dbReference type="PANTHER" id="PTHR34696:SF1">
    <property type="entry name" value="PHOSPHORIBOSYLFORMYLGLYCINAMIDINE SYNTHASE SUBUNIT PURS"/>
    <property type="match status" value="1"/>
</dbReference>
<dbReference type="NCBIfam" id="NF004630">
    <property type="entry name" value="PRK05974.1"/>
    <property type="match status" value="1"/>
</dbReference>
<evidence type="ECO:0000256" key="3">
    <source>
        <dbReference type="ARBA" id="ARBA00022741"/>
    </source>
</evidence>
<dbReference type="GO" id="GO:0005524">
    <property type="term" value="F:ATP binding"/>
    <property type="evidence" value="ECO:0007669"/>
    <property type="project" value="UniProtKB-UniRule"/>
</dbReference>
<comment type="similarity">
    <text evidence="6">Belongs to the PurS family.</text>
</comment>
<dbReference type="PANTHER" id="PTHR34696">
    <property type="entry name" value="PHOSPHORIBOSYLFORMYLGLYCINAMIDINE SYNTHASE SUBUNIT PURS"/>
    <property type="match status" value="1"/>
</dbReference>
<reference evidence="7 8" key="1">
    <citation type="journal article" date="2015" name="Genome Announc.">
        <title>Expanding the biotechnology potential of lactobacilli through comparative genomics of 213 strains and associated genera.</title>
        <authorList>
            <person name="Sun Z."/>
            <person name="Harris H.M."/>
            <person name="McCann A."/>
            <person name="Guo C."/>
            <person name="Argimon S."/>
            <person name="Zhang W."/>
            <person name="Yang X."/>
            <person name="Jeffery I.B."/>
            <person name="Cooney J.C."/>
            <person name="Kagawa T.F."/>
            <person name="Liu W."/>
            <person name="Song Y."/>
            <person name="Salvetti E."/>
            <person name="Wrobel A."/>
            <person name="Rasinkangas P."/>
            <person name="Parkhill J."/>
            <person name="Rea M.C."/>
            <person name="O'Sullivan O."/>
            <person name="Ritari J."/>
            <person name="Douillard F.P."/>
            <person name="Paul Ross R."/>
            <person name="Yang R."/>
            <person name="Briner A.E."/>
            <person name="Felis G.E."/>
            <person name="de Vos W.M."/>
            <person name="Barrangou R."/>
            <person name="Klaenhammer T.R."/>
            <person name="Caufield P.W."/>
            <person name="Cui Y."/>
            <person name="Zhang H."/>
            <person name="O'Toole P.W."/>
        </authorList>
    </citation>
    <scope>NUCLEOTIDE SEQUENCE [LARGE SCALE GENOMIC DNA]</scope>
    <source>
        <strain evidence="7 8">DSM 5007</strain>
    </source>
</reference>
<keyword evidence="5 6" id="KW-0067">ATP-binding</keyword>
<evidence type="ECO:0000256" key="5">
    <source>
        <dbReference type="ARBA" id="ARBA00022840"/>
    </source>
</evidence>